<evidence type="ECO:0000313" key="2">
    <source>
        <dbReference type="Proteomes" id="UP001054945"/>
    </source>
</evidence>
<reference evidence="1 2" key="1">
    <citation type="submission" date="2021-06" db="EMBL/GenBank/DDBJ databases">
        <title>Caerostris extrusa draft genome.</title>
        <authorList>
            <person name="Kono N."/>
            <person name="Arakawa K."/>
        </authorList>
    </citation>
    <scope>NUCLEOTIDE SEQUENCE [LARGE SCALE GENOMIC DNA]</scope>
</reference>
<keyword evidence="2" id="KW-1185">Reference proteome</keyword>
<protein>
    <submittedName>
        <fullName evidence="1">Uncharacterized protein</fullName>
    </submittedName>
</protein>
<name>A0AAV4WLP4_CAEEX</name>
<evidence type="ECO:0000313" key="1">
    <source>
        <dbReference type="EMBL" id="GIY82861.1"/>
    </source>
</evidence>
<organism evidence="1 2">
    <name type="scientific">Caerostris extrusa</name>
    <name type="common">Bark spider</name>
    <name type="synonym">Caerostris bankana</name>
    <dbReference type="NCBI Taxonomy" id="172846"/>
    <lineage>
        <taxon>Eukaryota</taxon>
        <taxon>Metazoa</taxon>
        <taxon>Ecdysozoa</taxon>
        <taxon>Arthropoda</taxon>
        <taxon>Chelicerata</taxon>
        <taxon>Arachnida</taxon>
        <taxon>Araneae</taxon>
        <taxon>Araneomorphae</taxon>
        <taxon>Entelegynae</taxon>
        <taxon>Araneoidea</taxon>
        <taxon>Araneidae</taxon>
        <taxon>Caerostris</taxon>
    </lineage>
</organism>
<comment type="caution">
    <text evidence="1">The sequence shown here is derived from an EMBL/GenBank/DDBJ whole genome shotgun (WGS) entry which is preliminary data.</text>
</comment>
<proteinExistence type="predicted"/>
<sequence>MSKVPENCSALFTEDIRIHSHSSLLEQTQNNSVNSSPNSQSQTIFCQLHGSLSLHGSTSVPRFIQRYNSADVYKPSFKADR</sequence>
<dbReference type="EMBL" id="BPLR01016298">
    <property type="protein sequence ID" value="GIY82861.1"/>
    <property type="molecule type" value="Genomic_DNA"/>
</dbReference>
<dbReference type="AlphaFoldDB" id="A0AAV4WLP4"/>
<dbReference type="Proteomes" id="UP001054945">
    <property type="component" value="Unassembled WGS sequence"/>
</dbReference>
<accession>A0AAV4WLP4</accession>
<gene>
    <name evidence="1" type="ORF">CEXT_219401</name>
</gene>